<dbReference type="PANTHER" id="PTHR32089:SF112">
    <property type="entry name" value="LYSOZYME-LIKE PROTEIN-RELATED"/>
    <property type="match status" value="1"/>
</dbReference>
<dbReference type="InterPro" id="IPR003660">
    <property type="entry name" value="HAMP_dom"/>
</dbReference>
<dbReference type="InterPro" id="IPR035965">
    <property type="entry name" value="PAS-like_dom_sf"/>
</dbReference>
<evidence type="ECO:0000259" key="6">
    <source>
        <dbReference type="PROSITE" id="PS50885"/>
    </source>
</evidence>
<sequence>MEVQEIIGALDATPGNGSPIHLDETTCTTDLRPIAAAVNRTTSRRWEMQRKANDLNTELTLYQAAVMENPTPILLLDRDLSVVNGNRAFTAMSGISQKHLTGTNLRTLSYTPVNGQKITGALARNTQVSGECIANLPDGEKHLRYRAVPIIDRDAGTENLLVTLDDITREREQEDELRKMTEEGEQRNKWFATVLDSIPYPISVTDRSMNWTGMNRAFAGTFNIDRTAAIGRHCSAANGPLCHNENCMIKQLRKSGKERMAATFEHEGRTLQVGTAHLTDGRGDRIGYIEVIEDITAHVQQQKEAEEHAVRLEESARELKTAMDAMAGQDLTFALEIREDDPLRALKEDYQRTREELRGATLDLAGAIREIKAGTGEASRSVEGIAQAVEEIAARSQKGADNSKGELDEIEESAGAMAGLSAAVEEVAGTCQEVLQVAEKSAEIGEDASRLGQTAAAKMKEVEAASKESMAEIARLNSQMHEINKIVKLITDISNQTNLLALNAAIEAARAGEHGRGFAVVAGEVRNLAGESKKATGQIEELITTVQAQTTRTSQEIESSYTEICTGIERVGKTLDALDQMVRMSGEIRASVTQITKATEEQATDATRVSEAMEMTKEKTREKMKTIEEVAALLEEISASAEEAGGGAQEVAGMAAHLDEMVGHFTLN</sequence>
<dbReference type="GO" id="GO:0006355">
    <property type="term" value="P:regulation of DNA-templated transcription"/>
    <property type="evidence" value="ECO:0007669"/>
    <property type="project" value="InterPro"/>
</dbReference>
<dbReference type="PRINTS" id="PR00260">
    <property type="entry name" value="CHEMTRNSDUCR"/>
</dbReference>
<name>A0A8A3S178_9EURY</name>
<dbReference type="SMART" id="SM00091">
    <property type="entry name" value="PAS"/>
    <property type="match status" value="2"/>
</dbReference>
<evidence type="ECO:0000313" key="7">
    <source>
        <dbReference type="EMBL" id="QSZ66247.1"/>
    </source>
</evidence>
<keyword evidence="4" id="KW-0175">Coiled coil</keyword>
<reference evidence="7" key="1">
    <citation type="journal article" date="2001" name="Int. J. Syst. Evol. Microbiol.">
        <title>Methanofollis aquaemaris sp. nov., a methanogen isolated from an aquaculture fish pond.</title>
        <authorList>
            <person name="Lai M.C."/>
            <person name="Chen S.C."/>
        </authorList>
    </citation>
    <scope>NUCLEOTIDE SEQUENCE</scope>
    <source>
        <strain evidence="7">N2F9704</strain>
    </source>
</reference>
<dbReference type="PROSITE" id="PS50111">
    <property type="entry name" value="CHEMOTAXIS_TRANSDUC_2"/>
    <property type="match status" value="1"/>
</dbReference>
<comment type="similarity">
    <text evidence="2">Belongs to the methyl-accepting chemotaxis (MCP) protein family.</text>
</comment>
<evidence type="ECO:0000256" key="4">
    <source>
        <dbReference type="SAM" id="Coils"/>
    </source>
</evidence>
<dbReference type="SUPFAM" id="SSF58104">
    <property type="entry name" value="Methyl-accepting chemotaxis protein (MCP) signaling domain"/>
    <property type="match status" value="1"/>
</dbReference>
<dbReference type="GeneID" id="76422970"/>
<dbReference type="Proteomes" id="UP001042704">
    <property type="component" value="Chromosome"/>
</dbReference>
<gene>
    <name evidence="7" type="ORF">RJ40_01400</name>
</gene>
<dbReference type="GO" id="GO:0007165">
    <property type="term" value="P:signal transduction"/>
    <property type="evidence" value="ECO:0007669"/>
    <property type="project" value="UniProtKB-KW"/>
</dbReference>
<organism evidence="7 8">
    <name type="scientific">Methanofollis aquaemaris</name>
    <dbReference type="NCBI Taxonomy" id="126734"/>
    <lineage>
        <taxon>Archaea</taxon>
        <taxon>Methanobacteriati</taxon>
        <taxon>Methanobacteriota</taxon>
        <taxon>Stenosarchaea group</taxon>
        <taxon>Methanomicrobia</taxon>
        <taxon>Methanomicrobiales</taxon>
        <taxon>Methanomicrobiaceae</taxon>
        <taxon>Methanofollis</taxon>
    </lineage>
</organism>
<evidence type="ECO:0000256" key="1">
    <source>
        <dbReference type="ARBA" id="ARBA00023224"/>
    </source>
</evidence>
<dbReference type="CDD" id="cd11386">
    <property type="entry name" value="MCP_signal"/>
    <property type="match status" value="1"/>
</dbReference>
<feature type="domain" description="HAMP" evidence="6">
    <location>
        <begin position="317"/>
        <end position="362"/>
    </location>
</feature>
<feature type="domain" description="Methyl-accepting transducer" evidence="5">
    <location>
        <begin position="381"/>
        <end position="617"/>
    </location>
</feature>
<dbReference type="GO" id="GO:0016020">
    <property type="term" value="C:membrane"/>
    <property type="evidence" value="ECO:0007669"/>
    <property type="project" value="InterPro"/>
</dbReference>
<dbReference type="NCBIfam" id="TIGR00229">
    <property type="entry name" value="sensory_box"/>
    <property type="match status" value="2"/>
</dbReference>
<dbReference type="EMBL" id="CP036172">
    <property type="protein sequence ID" value="QSZ66247.1"/>
    <property type="molecule type" value="Genomic_DNA"/>
</dbReference>
<dbReference type="InterPro" id="IPR004089">
    <property type="entry name" value="MCPsignal_dom"/>
</dbReference>
<protein>
    <submittedName>
        <fullName evidence="7">PAS domain S-box protein</fullName>
    </submittedName>
</protein>
<dbReference type="Pfam" id="PF00989">
    <property type="entry name" value="PAS"/>
    <property type="match status" value="1"/>
</dbReference>
<dbReference type="InterPro" id="IPR004090">
    <property type="entry name" value="Chemotax_Me-accpt_rcpt"/>
</dbReference>
<evidence type="ECO:0000259" key="5">
    <source>
        <dbReference type="PROSITE" id="PS50111"/>
    </source>
</evidence>
<evidence type="ECO:0000256" key="3">
    <source>
        <dbReference type="PROSITE-ProRule" id="PRU00284"/>
    </source>
</evidence>
<feature type="coiled-coil region" evidence="4">
    <location>
        <begin position="302"/>
        <end position="363"/>
    </location>
</feature>
<dbReference type="AlphaFoldDB" id="A0A8A3S178"/>
<dbReference type="InterPro" id="IPR013767">
    <property type="entry name" value="PAS_fold"/>
</dbReference>
<dbReference type="PANTHER" id="PTHR32089">
    <property type="entry name" value="METHYL-ACCEPTING CHEMOTAXIS PROTEIN MCPB"/>
    <property type="match status" value="1"/>
</dbReference>
<evidence type="ECO:0000313" key="8">
    <source>
        <dbReference type="Proteomes" id="UP001042704"/>
    </source>
</evidence>
<dbReference type="SUPFAM" id="SSF55785">
    <property type="entry name" value="PYP-like sensor domain (PAS domain)"/>
    <property type="match status" value="2"/>
</dbReference>
<dbReference type="GO" id="GO:0006935">
    <property type="term" value="P:chemotaxis"/>
    <property type="evidence" value="ECO:0007669"/>
    <property type="project" value="InterPro"/>
</dbReference>
<dbReference type="Pfam" id="PF00015">
    <property type="entry name" value="MCPsignal"/>
    <property type="match status" value="1"/>
</dbReference>
<dbReference type="SMART" id="SM00283">
    <property type="entry name" value="MA"/>
    <property type="match status" value="1"/>
</dbReference>
<accession>A0A8A3S178</accession>
<dbReference type="Gene3D" id="1.10.287.950">
    <property type="entry name" value="Methyl-accepting chemotaxis protein"/>
    <property type="match status" value="1"/>
</dbReference>
<dbReference type="InterPro" id="IPR013656">
    <property type="entry name" value="PAS_4"/>
</dbReference>
<evidence type="ECO:0000256" key="2">
    <source>
        <dbReference type="ARBA" id="ARBA00029447"/>
    </source>
</evidence>
<dbReference type="InterPro" id="IPR000014">
    <property type="entry name" value="PAS"/>
</dbReference>
<keyword evidence="8" id="KW-1185">Reference proteome</keyword>
<dbReference type="Pfam" id="PF08448">
    <property type="entry name" value="PAS_4"/>
    <property type="match status" value="1"/>
</dbReference>
<dbReference type="Gene3D" id="3.30.450.20">
    <property type="entry name" value="PAS domain"/>
    <property type="match status" value="2"/>
</dbReference>
<dbReference type="RefSeq" id="WP_265581567.1">
    <property type="nucleotide sequence ID" value="NZ_CP036172.1"/>
</dbReference>
<dbReference type="GO" id="GO:0004888">
    <property type="term" value="F:transmembrane signaling receptor activity"/>
    <property type="evidence" value="ECO:0007669"/>
    <property type="project" value="InterPro"/>
</dbReference>
<dbReference type="CDD" id="cd00130">
    <property type="entry name" value="PAS"/>
    <property type="match status" value="2"/>
</dbReference>
<proteinExistence type="inferred from homology"/>
<dbReference type="PROSITE" id="PS50885">
    <property type="entry name" value="HAMP"/>
    <property type="match status" value="1"/>
</dbReference>
<dbReference type="KEGG" id="maqe:RJ40_01400"/>
<keyword evidence="1 3" id="KW-0807">Transducer</keyword>
<reference evidence="7" key="2">
    <citation type="submission" date="2019-02" db="EMBL/GenBank/DDBJ databases">
        <authorList>
            <person name="Chen S.-C."/>
            <person name="Chien H.-H."/>
            <person name="Lai M.-C."/>
        </authorList>
    </citation>
    <scope>NUCLEOTIDE SEQUENCE</scope>
    <source>
        <strain evidence="7">N2F9704</strain>
    </source>
</reference>